<dbReference type="Gene3D" id="1.20.1250.20">
    <property type="entry name" value="MFS general substrate transporter like domains"/>
    <property type="match status" value="1"/>
</dbReference>
<dbReference type="EMBL" id="CADILD010000002">
    <property type="protein sequence ID" value="CAB3894548.1"/>
    <property type="molecule type" value="Genomic_DNA"/>
</dbReference>
<dbReference type="InterPro" id="IPR050189">
    <property type="entry name" value="MFS_Efflux_Transporters"/>
</dbReference>
<gene>
    <name evidence="7" type="ORF">LMG1861_03984</name>
</gene>
<keyword evidence="4 6" id="KW-1133">Transmembrane helix</keyword>
<evidence type="ECO:0000256" key="3">
    <source>
        <dbReference type="ARBA" id="ARBA00022692"/>
    </source>
</evidence>
<dbReference type="InterPro" id="IPR036259">
    <property type="entry name" value="MFS_trans_sf"/>
</dbReference>
<protein>
    <recommendedName>
        <fullName evidence="9">Major facilitator superfamily (MFS) profile domain-containing protein</fullName>
    </recommendedName>
</protein>
<feature type="transmembrane region" description="Helical" evidence="6">
    <location>
        <begin position="211"/>
        <end position="230"/>
    </location>
</feature>
<feature type="transmembrane region" description="Helical" evidence="6">
    <location>
        <begin position="146"/>
        <end position="165"/>
    </location>
</feature>
<feature type="transmembrane region" description="Helical" evidence="6">
    <location>
        <begin position="363"/>
        <end position="382"/>
    </location>
</feature>
<keyword evidence="3 6" id="KW-0812">Transmembrane</keyword>
<feature type="transmembrane region" description="Helical" evidence="6">
    <location>
        <begin position="300"/>
        <end position="323"/>
    </location>
</feature>
<feature type="transmembrane region" description="Helical" evidence="6">
    <location>
        <begin position="109"/>
        <end position="134"/>
    </location>
</feature>
<evidence type="ECO:0000256" key="2">
    <source>
        <dbReference type="ARBA" id="ARBA00022475"/>
    </source>
</evidence>
<sequence length="408" mass="41123">MIPTRASQHKAMMPSRYLAASGFALIAVCYGFARFSFGLFLPGIDAELSLSSTLSGLISGGAFLTYCITVILSAWLTERVGARYVAIGAALIAAAGMAGIAMAPSAPWLAGAVMLAGSSTGLVSPPLAAAVAAAVRPDRQSATNSIINAGTGAGVALSGPVALLMGAQWRLAFAGFAAIAVGMAFAVAFTVPRRTHSPGKTRHGMPALDGAIRRLIAASFLTGAASTALWSFGGQLVALRLDWSGPRAGLLWIAIGAAGIAGAGAGAGIARFGIDRVHRVFLTALAAGILLVGLDGTSPALTLGGGLLFGAAYITLTGAYLLWSVAALPERPATGVMIAFLALAIGQTAGAPIFGMLMDGLTANHAVIAFACLALCAGLSRAQGAGFKPHMAQEDKTGCEPMPCRIDR</sequence>
<keyword evidence="5 6" id="KW-0472">Membrane</keyword>
<reference evidence="7 8" key="1">
    <citation type="submission" date="2020-04" db="EMBL/GenBank/DDBJ databases">
        <authorList>
            <person name="De Canck E."/>
        </authorList>
    </citation>
    <scope>NUCLEOTIDE SEQUENCE [LARGE SCALE GENOMIC DNA]</scope>
    <source>
        <strain evidence="7 8">LMG 1861</strain>
    </source>
</reference>
<evidence type="ECO:0000313" key="7">
    <source>
        <dbReference type="EMBL" id="CAB3894548.1"/>
    </source>
</evidence>
<dbReference type="CDD" id="cd06174">
    <property type="entry name" value="MFS"/>
    <property type="match status" value="1"/>
</dbReference>
<dbReference type="Proteomes" id="UP000494105">
    <property type="component" value="Unassembled WGS sequence"/>
</dbReference>
<evidence type="ECO:0008006" key="9">
    <source>
        <dbReference type="Google" id="ProtNLM"/>
    </source>
</evidence>
<dbReference type="GO" id="GO:0022857">
    <property type="term" value="F:transmembrane transporter activity"/>
    <property type="evidence" value="ECO:0007669"/>
    <property type="project" value="InterPro"/>
</dbReference>
<dbReference type="AlphaFoldDB" id="A0A6S7E3B3"/>
<dbReference type="GO" id="GO:0005886">
    <property type="term" value="C:plasma membrane"/>
    <property type="evidence" value="ECO:0007669"/>
    <property type="project" value="UniProtKB-SubCell"/>
</dbReference>
<feature type="transmembrane region" description="Helical" evidence="6">
    <location>
        <begin position="250"/>
        <end position="270"/>
    </location>
</feature>
<feature type="transmembrane region" description="Helical" evidence="6">
    <location>
        <begin position="171"/>
        <end position="191"/>
    </location>
</feature>
<dbReference type="PANTHER" id="PTHR43124:SF10">
    <property type="entry name" value="PURINE EFFLUX PUMP PBUE"/>
    <property type="match status" value="1"/>
</dbReference>
<evidence type="ECO:0000313" key="8">
    <source>
        <dbReference type="Proteomes" id="UP000494105"/>
    </source>
</evidence>
<organism evidence="7 8">
    <name type="scientific">Achromobacter piechaudii</name>
    <dbReference type="NCBI Taxonomy" id="72556"/>
    <lineage>
        <taxon>Bacteria</taxon>
        <taxon>Pseudomonadati</taxon>
        <taxon>Pseudomonadota</taxon>
        <taxon>Betaproteobacteria</taxon>
        <taxon>Burkholderiales</taxon>
        <taxon>Alcaligenaceae</taxon>
        <taxon>Achromobacter</taxon>
    </lineage>
</organism>
<evidence type="ECO:0000256" key="1">
    <source>
        <dbReference type="ARBA" id="ARBA00004651"/>
    </source>
</evidence>
<dbReference type="Pfam" id="PF07690">
    <property type="entry name" value="MFS_1"/>
    <property type="match status" value="1"/>
</dbReference>
<proteinExistence type="predicted"/>
<comment type="subcellular location">
    <subcellularLocation>
        <location evidence="1">Cell membrane</location>
        <topology evidence="1">Multi-pass membrane protein</topology>
    </subcellularLocation>
</comment>
<feature type="transmembrane region" description="Helical" evidence="6">
    <location>
        <begin position="57"/>
        <end position="77"/>
    </location>
</feature>
<evidence type="ECO:0000256" key="4">
    <source>
        <dbReference type="ARBA" id="ARBA00022989"/>
    </source>
</evidence>
<dbReference type="PANTHER" id="PTHR43124">
    <property type="entry name" value="PURINE EFFLUX PUMP PBUE"/>
    <property type="match status" value="1"/>
</dbReference>
<accession>A0A6S7E3B3</accession>
<evidence type="ECO:0000256" key="6">
    <source>
        <dbReference type="SAM" id="Phobius"/>
    </source>
</evidence>
<feature type="transmembrane region" description="Helical" evidence="6">
    <location>
        <begin position="335"/>
        <end position="357"/>
    </location>
</feature>
<feature type="transmembrane region" description="Helical" evidence="6">
    <location>
        <begin position="277"/>
        <end position="294"/>
    </location>
</feature>
<dbReference type="SUPFAM" id="SSF103473">
    <property type="entry name" value="MFS general substrate transporter"/>
    <property type="match status" value="1"/>
</dbReference>
<name>A0A6S7E3B3_9BURK</name>
<evidence type="ECO:0000256" key="5">
    <source>
        <dbReference type="ARBA" id="ARBA00023136"/>
    </source>
</evidence>
<dbReference type="InterPro" id="IPR011701">
    <property type="entry name" value="MFS"/>
</dbReference>
<feature type="transmembrane region" description="Helical" evidence="6">
    <location>
        <begin position="84"/>
        <end position="103"/>
    </location>
</feature>
<keyword evidence="2" id="KW-1003">Cell membrane</keyword>